<sequence length="272" mass="30078">MDTNPKPEISVHVDPANPGQFFACCGLLELADRLWDGAEGWFQDDVFKVLTKGTLEELLKMLVKDLPAEVTSLEKGLTVKPLIAPLRLSLGVGDRDRLTLDAWMVIRTEKQKLVAAANPPWNFWSGQQTPLRIWTTLRDALRQQLEELKPSQYDDLFSLLVPLPGRFGFDPGAAWNALDVGFSPNEQDIPVSSSPATESLAAIGIQRFRPLLSDDRMTFEYSTWGQPLPPSVASGAASGIVEVGPRVRFRGRVISRGSYAALGYSIQIERSE</sequence>
<dbReference type="KEGG" id="nio:NITINOP_2499"/>
<dbReference type="EMBL" id="LN885086">
    <property type="protein sequence ID" value="CUQ67471.1"/>
    <property type="molecule type" value="Genomic_DNA"/>
</dbReference>
<organism evidence="1 2">
    <name type="scientific">Candidatus Nitrospira inopinata</name>
    <dbReference type="NCBI Taxonomy" id="1715989"/>
    <lineage>
        <taxon>Bacteria</taxon>
        <taxon>Pseudomonadati</taxon>
        <taxon>Nitrospirota</taxon>
        <taxon>Nitrospiria</taxon>
        <taxon>Nitrospirales</taxon>
        <taxon>Nitrospiraceae</taxon>
        <taxon>Nitrospira</taxon>
    </lineage>
</organism>
<proteinExistence type="predicted"/>
<dbReference type="AlphaFoldDB" id="A0A0S4KUK0"/>
<protein>
    <submittedName>
        <fullName evidence="1">Uncharacterized protein</fullName>
    </submittedName>
</protein>
<reference evidence="2" key="1">
    <citation type="submission" date="2015-09" db="EMBL/GenBank/DDBJ databases">
        <authorList>
            <person name="Daims H."/>
        </authorList>
    </citation>
    <scope>NUCLEOTIDE SEQUENCE [LARGE SCALE GENOMIC DNA]</scope>
</reference>
<dbReference type="Proteomes" id="UP000066284">
    <property type="component" value="Chromosome 1"/>
</dbReference>
<dbReference type="RefSeq" id="WP_062485877.1">
    <property type="nucleotide sequence ID" value="NZ_LN885086.1"/>
</dbReference>
<evidence type="ECO:0000313" key="1">
    <source>
        <dbReference type="EMBL" id="CUQ67471.1"/>
    </source>
</evidence>
<keyword evidence="2" id="KW-1185">Reference proteome</keyword>
<evidence type="ECO:0000313" key="2">
    <source>
        <dbReference type="Proteomes" id="UP000066284"/>
    </source>
</evidence>
<accession>A0A0S4KUK0</accession>
<dbReference type="OrthoDB" id="129560at2"/>
<dbReference type="STRING" id="1715989.NITINOP_2499"/>
<gene>
    <name evidence="1" type="ORF">NITINOP_2499</name>
</gene>
<name>A0A0S4KUK0_9BACT</name>